<feature type="region of interest" description="Disordered" evidence="1">
    <location>
        <begin position="568"/>
        <end position="618"/>
    </location>
</feature>
<reference evidence="5" key="1">
    <citation type="journal article" date="2019" name="Int. J. Syst. Evol. Microbiol.">
        <title>The Global Catalogue of Microorganisms (GCM) 10K type strain sequencing project: providing services to taxonomists for standard genome sequencing and annotation.</title>
        <authorList>
            <consortium name="The Broad Institute Genomics Platform"/>
            <consortium name="The Broad Institute Genome Sequencing Center for Infectious Disease"/>
            <person name="Wu L."/>
            <person name="Ma J."/>
        </authorList>
    </citation>
    <scope>NUCLEOTIDE SEQUENCE [LARGE SCALE GENOMIC DNA]</scope>
    <source>
        <strain evidence="5">JCM 16961</strain>
    </source>
</reference>
<accession>A0ABP7D5W2</accession>
<dbReference type="InterPro" id="IPR052901">
    <property type="entry name" value="Bact_TGase-like"/>
</dbReference>
<dbReference type="Proteomes" id="UP001501536">
    <property type="component" value="Unassembled WGS sequence"/>
</dbReference>
<organism evidence="4 5">
    <name type="scientific">Zhihengliuella alba</name>
    <dbReference type="NCBI Taxonomy" id="547018"/>
    <lineage>
        <taxon>Bacteria</taxon>
        <taxon>Bacillati</taxon>
        <taxon>Actinomycetota</taxon>
        <taxon>Actinomycetes</taxon>
        <taxon>Micrococcales</taxon>
        <taxon>Micrococcaceae</taxon>
        <taxon>Zhihengliuella</taxon>
    </lineage>
</organism>
<dbReference type="Pfam" id="PF11992">
    <property type="entry name" value="TgpA_N"/>
    <property type="match status" value="1"/>
</dbReference>
<feature type="transmembrane region" description="Helical" evidence="2">
    <location>
        <begin position="122"/>
        <end position="147"/>
    </location>
</feature>
<dbReference type="InterPro" id="IPR038765">
    <property type="entry name" value="Papain-like_cys_pep_sf"/>
</dbReference>
<dbReference type="Pfam" id="PF13559">
    <property type="entry name" value="DUF4129"/>
    <property type="match status" value="1"/>
</dbReference>
<keyword evidence="5" id="KW-1185">Reference proteome</keyword>
<dbReference type="EMBL" id="BAABCJ010000002">
    <property type="protein sequence ID" value="GAA3701093.1"/>
    <property type="molecule type" value="Genomic_DNA"/>
</dbReference>
<keyword evidence="2" id="KW-0812">Transmembrane</keyword>
<protein>
    <submittedName>
        <fullName evidence="4">Transglutaminase-like domain-containing protein</fullName>
    </submittedName>
</protein>
<dbReference type="RefSeq" id="WP_344881846.1">
    <property type="nucleotide sequence ID" value="NZ_BAABCJ010000002.1"/>
</dbReference>
<evidence type="ECO:0000259" key="3">
    <source>
        <dbReference type="SMART" id="SM00460"/>
    </source>
</evidence>
<feature type="region of interest" description="Disordered" evidence="1">
    <location>
        <begin position="805"/>
        <end position="840"/>
    </location>
</feature>
<keyword evidence="2" id="KW-1133">Transmembrane helix</keyword>
<evidence type="ECO:0000256" key="2">
    <source>
        <dbReference type="SAM" id="Phobius"/>
    </source>
</evidence>
<dbReference type="PANTHER" id="PTHR42736">
    <property type="entry name" value="PROTEIN-GLUTAMINE GAMMA-GLUTAMYLTRANSFERASE"/>
    <property type="match status" value="1"/>
</dbReference>
<dbReference type="InterPro" id="IPR021878">
    <property type="entry name" value="TgpA_N"/>
</dbReference>
<feature type="transmembrane region" description="Helical" evidence="2">
    <location>
        <begin position="628"/>
        <end position="655"/>
    </location>
</feature>
<feature type="transmembrane region" description="Helical" evidence="2">
    <location>
        <begin position="178"/>
        <end position="195"/>
    </location>
</feature>
<dbReference type="InterPro" id="IPR002931">
    <property type="entry name" value="Transglutaminase-like"/>
</dbReference>
<gene>
    <name evidence="4" type="ORF">GCM10022377_13240</name>
</gene>
<feature type="transmembrane region" description="Helical" evidence="2">
    <location>
        <begin position="38"/>
        <end position="57"/>
    </location>
</feature>
<evidence type="ECO:0000313" key="4">
    <source>
        <dbReference type="EMBL" id="GAA3701093.1"/>
    </source>
</evidence>
<sequence>MSGYPEAMTGRRYAIDAVCIGAALALGLLGLFDAYGGSAQFLLAAFGGLAAGLGLAWARHHYRLGFWTTAGLLLLAYLVLGTPLATPREAFAGALPTLDSLRTLITGVALSWKDMLTVAPPVGALGGVLVVAFLSALLSSFVAGLLAWRRISPFWTLIPLLAMYVVGIVFGTQDVPLPLLRGLAFTAIVVGWLAWRHRLNRVSAGRLAGSDPVGETAGATTGRWGTVAGSAVVRRVVGGAAVLAVAAGLTAVAAPWLAGETPRQVLRDAVDPPVDLYDYPSPLTNFRRYVKDMADEPLFTVEGLPEGRRVRLAALGSYNGMVLNVDPSSAGNFAPVGDTTDIRTGTAAEGRETGTLEIEIEGYDGVWLPGGGKLAGLEVSGDGSERLSRSLFYNDELETALSTTGLREGDTYSARVLLPARPSDEQLAEAHFSEERMPELLNVPPAVTATAPEFVGTAADDFGRARNLEAALKTGGYFSNGTEGQVPSLSGHGAGRLTQLLDAEDMIGDDEQYAVAMALMAREQGMPARVVMGFYPEEYAPGEPVAITGSDVHAWVEIAFEEYGWVAFDPTPDEDQQPTPPEQEPKSVPQPQVLQPPPPAQDEADLPPETAPEPQDTENEPLTFWERWGTVILVVGISLGTLLLLMAPLLLIAALKLRRRRRRFALGTGSERLGGGWHEVLSQAADLGVVPAVGATRRESAAALTAGFPAAGLSVAALAARADRATFGAEEPSEEEVARYWDDVDGQLRSMTEPLGFWQRQRAKYSPRSLLHDAATRMAERQAAARAAGGPIAERLGDWWRRTTETLPVPGRGASTRRGGASHGGNSTRVRKVNADAPKE</sequence>
<dbReference type="Gene3D" id="3.10.620.30">
    <property type="match status" value="1"/>
</dbReference>
<dbReference type="PANTHER" id="PTHR42736:SF1">
    <property type="entry name" value="PROTEIN-GLUTAMINE GAMMA-GLUTAMYLTRANSFERASE"/>
    <property type="match status" value="1"/>
</dbReference>
<feature type="transmembrane region" description="Helical" evidence="2">
    <location>
        <begin position="154"/>
        <end position="172"/>
    </location>
</feature>
<evidence type="ECO:0000256" key="1">
    <source>
        <dbReference type="SAM" id="MobiDB-lite"/>
    </source>
</evidence>
<evidence type="ECO:0000313" key="5">
    <source>
        <dbReference type="Proteomes" id="UP001501536"/>
    </source>
</evidence>
<feature type="transmembrane region" description="Helical" evidence="2">
    <location>
        <begin position="236"/>
        <end position="258"/>
    </location>
</feature>
<keyword evidence="2" id="KW-0472">Membrane</keyword>
<name>A0ABP7D5W2_9MICC</name>
<comment type="caution">
    <text evidence="4">The sequence shown here is derived from an EMBL/GenBank/DDBJ whole genome shotgun (WGS) entry which is preliminary data.</text>
</comment>
<dbReference type="InterPro" id="IPR025403">
    <property type="entry name" value="TgpA-like_C"/>
</dbReference>
<dbReference type="SUPFAM" id="SSF54001">
    <property type="entry name" value="Cysteine proteinases"/>
    <property type="match status" value="1"/>
</dbReference>
<feature type="domain" description="Transglutaminase-like" evidence="3">
    <location>
        <begin position="508"/>
        <end position="572"/>
    </location>
</feature>
<feature type="transmembrane region" description="Helical" evidence="2">
    <location>
        <begin position="12"/>
        <end position="32"/>
    </location>
</feature>
<dbReference type="SMART" id="SM00460">
    <property type="entry name" value="TGc"/>
    <property type="match status" value="1"/>
</dbReference>
<dbReference type="Pfam" id="PF01841">
    <property type="entry name" value="Transglut_core"/>
    <property type="match status" value="1"/>
</dbReference>
<feature type="transmembrane region" description="Helical" evidence="2">
    <location>
        <begin position="64"/>
        <end position="85"/>
    </location>
</feature>
<proteinExistence type="predicted"/>